<sequence>MFAPSGGGLILYQAYGNLYTMTALGWLMEEIHVTWAHLEKKRIRLRTYTKSLEDLCIRWLEMASYAQSDAVVIYLVTASEI</sequence>
<dbReference type="EMBL" id="BKCJ010000664">
    <property type="protein sequence ID" value="GEU35198.1"/>
    <property type="molecule type" value="Genomic_DNA"/>
</dbReference>
<accession>A0A6L2JDX7</accession>
<comment type="caution">
    <text evidence="1">The sequence shown here is derived from an EMBL/GenBank/DDBJ whole genome shotgun (WGS) entry which is preliminary data.</text>
</comment>
<protein>
    <submittedName>
        <fullName evidence="1">Uncharacterized protein</fullName>
    </submittedName>
</protein>
<proteinExistence type="predicted"/>
<organism evidence="1">
    <name type="scientific">Tanacetum cinerariifolium</name>
    <name type="common">Dalmatian daisy</name>
    <name type="synonym">Chrysanthemum cinerariifolium</name>
    <dbReference type="NCBI Taxonomy" id="118510"/>
    <lineage>
        <taxon>Eukaryota</taxon>
        <taxon>Viridiplantae</taxon>
        <taxon>Streptophyta</taxon>
        <taxon>Embryophyta</taxon>
        <taxon>Tracheophyta</taxon>
        <taxon>Spermatophyta</taxon>
        <taxon>Magnoliopsida</taxon>
        <taxon>eudicotyledons</taxon>
        <taxon>Gunneridae</taxon>
        <taxon>Pentapetalae</taxon>
        <taxon>asterids</taxon>
        <taxon>campanulids</taxon>
        <taxon>Asterales</taxon>
        <taxon>Asteraceae</taxon>
        <taxon>Asteroideae</taxon>
        <taxon>Anthemideae</taxon>
        <taxon>Anthemidinae</taxon>
        <taxon>Tanacetum</taxon>
    </lineage>
</organism>
<reference evidence="1" key="1">
    <citation type="journal article" date="2019" name="Sci. Rep.">
        <title>Draft genome of Tanacetum cinerariifolium, the natural source of mosquito coil.</title>
        <authorList>
            <person name="Yamashiro T."/>
            <person name="Shiraishi A."/>
            <person name="Satake H."/>
            <person name="Nakayama K."/>
        </authorList>
    </citation>
    <scope>NUCLEOTIDE SEQUENCE</scope>
</reference>
<dbReference type="AlphaFoldDB" id="A0A6L2JDX7"/>
<name>A0A6L2JDX7_TANCI</name>
<evidence type="ECO:0000313" key="1">
    <source>
        <dbReference type="EMBL" id="GEU35198.1"/>
    </source>
</evidence>
<gene>
    <name evidence="1" type="ORF">Tci_007176</name>
</gene>